<proteinExistence type="predicted"/>
<dbReference type="EMBL" id="RBDY01000010">
    <property type="protein sequence ID" value="RKN21739.1"/>
    <property type="molecule type" value="Genomic_DNA"/>
</dbReference>
<feature type="region of interest" description="Disordered" evidence="1">
    <location>
        <begin position="311"/>
        <end position="336"/>
    </location>
</feature>
<dbReference type="Proteomes" id="UP000275024">
    <property type="component" value="Unassembled WGS sequence"/>
</dbReference>
<comment type="caution">
    <text evidence="3">The sequence shown here is derived from an EMBL/GenBank/DDBJ whole genome shotgun (WGS) entry which is preliminary data.</text>
</comment>
<dbReference type="OrthoDB" id="529448at2"/>
<dbReference type="EMBL" id="RBDX01000010">
    <property type="protein sequence ID" value="RKN08581.1"/>
    <property type="molecule type" value="Genomic_DNA"/>
</dbReference>
<dbReference type="Proteomes" id="UP000268652">
    <property type="component" value="Unassembled WGS sequence"/>
</dbReference>
<keyword evidence="2" id="KW-1133">Transmembrane helix</keyword>
<feature type="transmembrane region" description="Helical" evidence="2">
    <location>
        <begin position="213"/>
        <end position="231"/>
    </location>
</feature>
<evidence type="ECO:0000313" key="3">
    <source>
        <dbReference type="EMBL" id="RKN08581.1"/>
    </source>
</evidence>
<keyword evidence="2" id="KW-0472">Membrane</keyword>
<evidence type="ECO:0000256" key="1">
    <source>
        <dbReference type="SAM" id="MobiDB-lite"/>
    </source>
</evidence>
<reference evidence="5 6" key="1">
    <citation type="submission" date="2018-09" db="EMBL/GenBank/DDBJ databases">
        <title>Streptomyces sp. nov. DS1-2, an endophytic actinomycete isolated from roots of Dendrobium scabrilingue.</title>
        <authorList>
            <person name="Kuncharoen N."/>
            <person name="Kudo T."/>
            <person name="Ohkuma M."/>
            <person name="Yuki M."/>
            <person name="Tanasupawat S."/>
        </authorList>
    </citation>
    <scope>NUCLEOTIDE SEQUENCE [LARGE SCALE GENOMIC DNA]</scope>
    <source>
        <strain evidence="3 6">AZ1-7</strain>
        <strain evidence="4 5">DS1-2</strain>
    </source>
</reference>
<name>A0A3A9W5V0_9ACTN</name>
<feature type="transmembrane region" description="Helical" evidence="2">
    <location>
        <begin position="20"/>
        <end position="42"/>
    </location>
</feature>
<organism evidence="3 6">
    <name type="scientific">Streptomyces radicis</name>
    <dbReference type="NCBI Taxonomy" id="1750517"/>
    <lineage>
        <taxon>Bacteria</taxon>
        <taxon>Bacillati</taxon>
        <taxon>Actinomycetota</taxon>
        <taxon>Actinomycetes</taxon>
        <taxon>Kitasatosporales</taxon>
        <taxon>Streptomycetaceae</taxon>
        <taxon>Streptomyces</taxon>
    </lineage>
</organism>
<keyword evidence="2" id="KW-0812">Transmembrane</keyword>
<evidence type="ECO:0000313" key="5">
    <source>
        <dbReference type="Proteomes" id="UP000268652"/>
    </source>
</evidence>
<sequence length="336" mass="35602">MSLASAVRPPSELGGGRRFFAVGQLPVLASALFLLVLGWAGARGWERPPGGALRFDEAWATAGALGVGELVALLIGVTLVAVLLQPFQLGLVRLLEGDWPRPFGVGLGAERATRRQLARKRALAAEAALADPGALTEERMQRAGRAGSELRRRFPLPDHLVRPTALGNALAALEDGAGRAYGFDAVAAWPRLYPVLGEETRAVVDDRRDALDAAARMAAVFAVTGLAAALLLARSGWWLALALIPLAAARLAYGGAVRAAWAYGEAVHVAFDLHRLDLLSALCLERPAGPLPERVLNAQLSDLWRQGVPLDPATRYTPEHTPEPDPDQGTAGGTTR</sequence>
<gene>
    <name evidence="4" type="ORF">D7318_15325</name>
    <name evidence="3" type="ORF">D7319_14370</name>
</gene>
<evidence type="ECO:0000313" key="6">
    <source>
        <dbReference type="Proteomes" id="UP000275024"/>
    </source>
</evidence>
<dbReference type="AlphaFoldDB" id="A0A3A9W5V0"/>
<keyword evidence="5" id="KW-1185">Reference proteome</keyword>
<protein>
    <submittedName>
        <fullName evidence="3">Uncharacterized protein</fullName>
    </submittedName>
</protein>
<evidence type="ECO:0000313" key="4">
    <source>
        <dbReference type="EMBL" id="RKN21739.1"/>
    </source>
</evidence>
<dbReference type="RefSeq" id="WP_120697661.1">
    <property type="nucleotide sequence ID" value="NZ_RBDX01000010.1"/>
</dbReference>
<evidence type="ECO:0000256" key="2">
    <source>
        <dbReference type="SAM" id="Phobius"/>
    </source>
</evidence>
<feature type="transmembrane region" description="Helical" evidence="2">
    <location>
        <begin position="62"/>
        <end position="84"/>
    </location>
</feature>
<accession>A0A3A9W5V0</accession>